<name>B0MT29_9BACT</name>
<dbReference type="EMBL" id="ABFK02000016">
    <property type="protein sequence ID" value="EDS04423.1"/>
    <property type="molecule type" value="Genomic_DNA"/>
</dbReference>
<organism evidence="1 2">
    <name type="scientific">Alistipes putredinis DSM 17216</name>
    <dbReference type="NCBI Taxonomy" id="445970"/>
    <lineage>
        <taxon>Bacteria</taxon>
        <taxon>Pseudomonadati</taxon>
        <taxon>Bacteroidota</taxon>
        <taxon>Bacteroidia</taxon>
        <taxon>Bacteroidales</taxon>
        <taxon>Rikenellaceae</taxon>
        <taxon>Alistipes</taxon>
    </lineage>
</organism>
<protein>
    <submittedName>
        <fullName evidence="1">Uncharacterized protein</fullName>
    </submittedName>
</protein>
<proteinExistence type="predicted"/>
<evidence type="ECO:0000313" key="1">
    <source>
        <dbReference type="EMBL" id="EDS04423.1"/>
    </source>
</evidence>
<accession>B0MT29</accession>
<reference evidence="1" key="1">
    <citation type="submission" date="2007-10" db="EMBL/GenBank/DDBJ databases">
        <authorList>
            <person name="Fulton L."/>
            <person name="Clifton S."/>
            <person name="Fulton B."/>
            <person name="Xu J."/>
            <person name="Minx P."/>
            <person name="Pepin K.H."/>
            <person name="Johnson M."/>
            <person name="Thiruvilangam P."/>
            <person name="Bhonagiri V."/>
            <person name="Nash W.E."/>
            <person name="Mardis E.R."/>
            <person name="Wilson R.K."/>
        </authorList>
    </citation>
    <scope>NUCLEOTIDE SEQUENCE [LARGE SCALE GENOMIC DNA]</scope>
    <source>
        <strain evidence="1">DSM 17216</strain>
    </source>
</reference>
<gene>
    <name evidence="1" type="ORF">ALIPUT_00294</name>
</gene>
<dbReference type="Proteomes" id="UP000005819">
    <property type="component" value="Unassembled WGS sequence"/>
</dbReference>
<reference evidence="1" key="2">
    <citation type="submission" date="2013-09" db="EMBL/GenBank/DDBJ databases">
        <title>Draft genome sequence of Alistipes putredinis (DSM 17216).</title>
        <authorList>
            <person name="Sudarsanam P."/>
            <person name="Ley R."/>
            <person name="Guruge J."/>
            <person name="Turnbaugh P.J."/>
            <person name="Mahowald M."/>
            <person name="Liep D."/>
            <person name="Gordon J."/>
        </authorList>
    </citation>
    <scope>NUCLEOTIDE SEQUENCE</scope>
    <source>
        <strain evidence="1">DSM 17216</strain>
    </source>
</reference>
<sequence length="60" mass="6549">MGGTEGDRCPERRYKSESKRGIFALMSKAGCEVTAGCGNSFQRIFCKGGKGRSKFVPEKI</sequence>
<keyword evidence="2" id="KW-1185">Reference proteome</keyword>
<dbReference type="AlphaFoldDB" id="B0MT29"/>
<dbReference type="HOGENOM" id="CLU_2930871_0_0_10"/>
<evidence type="ECO:0000313" key="2">
    <source>
        <dbReference type="Proteomes" id="UP000005819"/>
    </source>
</evidence>
<comment type="caution">
    <text evidence="1">The sequence shown here is derived from an EMBL/GenBank/DDBJ whole genome shotgun (WGS) entry which is preliminary data.</text>
</comment>